<feature type="region of interest" description="Disordered" evidence="1">
    <location>
        <begin position="500"/>
        <end position="519"/>
    </location>
</feature>
<feature type="compositionally biased region" description="Low complexity" evidence="1">
    <location>
        <begin position="363"/>
        <end position="377"/>
    </location>
</feature>
<feature type="region of interest" description="Disordered" evidence="1">
    <location>
        <begin position="420"/>
        <end position="449"/>
    </location>
</feature>
<dbReference type="Proteomes" id="UP000515158">
    <property type="component" value="Unplaced"/>
</dbReference>
<feature type="compositionally biased region" description="Polar residues" evidence="1">
    <location>
        <begin position="505"/>
        <end position="514"/>
    </location>
</feature>
<evidence type="ECO:0000313" key="2">
    <source>
        <dbReference type="Proteomes" id="UP000515158"/>
    </source>
</evidence>
<dbReference type="GO" id="GO:0007099">
    <property type="term" value="P:centriole replication"/>
    <property type="evidence" value="ECO:0007669"/>
    <property type="project" value="InterPro"/>
</dbReference>
<evidence type="ECO:0000313" key="3">
    <source>
        <dbReference type="RefSeq" id="XP_034252603.1"/>
    </source>
</evidence>
<dbReference type="GeneID" id="117652066"/>
<dbReference type="Pfam" id="PF15718">
    <property type="entry name" value="MNR"/>
    <property type="match status" value="1"/>
</dbReference>
<dbReference type="AlphaFoldDB" id="A0A6P9A3Z3"/>
<feature type="region of interest" description="Disordered" evidence="1">
    <location>
        <begin position="310"/>
        <end position="388"/>
    </location>
</feature>
<dbReference type="KEGG" id="tpal:117652066"/>
<name>A0A6P9A3Z3_THRPL</name>
<dbReference type="InParanoid" id="A0A6P9A3Z3"/>
<accession>A0A6P9A3Z3</accession>
<sequence>MEINSNCTANAISEPFKFKYVAEEELLRIVRKVRREKQKERDALLWKRFVEDRDKIAVPENNQDSDQKLECQPSSCCHCKEINAADEKDITRTSAPIEFGPESIPSEIEGPRLPFKRPVPTVTDGGANVQETGTLQRIVLLRQRISIALDSITGMIQCQPAEPDGPDDLERRKTRLNEFLSRFSRNYLFQFQRQVAELRKHVACASTETPGRHTELQALMQKLVSAHQTAVQSLQAYLTQIPSSLQGLNIFGKLRTLLHHLCDLSSLKSQLDIHAGIIEGFEDTEETDEVYLKCKELLRMLEEKRTEPEDISLSARASSPLSARGSLMPRTQQAVSRTNNGIHRGSWKQTSSYLARAKFGPPSSVRSSVSAHVSSRGRNSHKEKKQKDTQIYNCCNSELKEIITHMHDVLCNKVVAKKKKKSRHVKSIDGKRKSSDPKKPLTQVQNLSNNVQLVITQHCDSDTEGYRDAATDTADFTDNKRSPHFEGDLRKSKRVGWATAPPSLTGISNDNATPGSDEVLTNLPDPNVPISGLRKGPIHNILNYRQRFSEYNSQVQSPFIQRLCEDIIDGVFQEISEELEPSFLLEKMYHLEFKDV</sequence>
<gene>
    <name evidence="3" type="primary">LOC117652066</name>
</gene>
<evidence type="ECO:0000256" key="1">
    <source>
        <dbReference type="SAM" id="MobiDB-lite"/>
    </source>
</evidence>
<protein>
    <submittedName>
        <fullName evidence="3">Uncharacterized protein LOC117652066 isoform X1</fullName>
    </submittedName>
</protein>
<feature type="compositionally biased region" description="Basic and acidic residues" evidence="1">
    <location>
        <begin position="426"/>
        <end position="439"/>
    </location>
</feature>
<keyword evidence="2" id="KW-1185">Reference proteome</keyword>
<feature type="compositionally biased region" description="Basic and acidic residues" evidence="1">
    <location>
        <begin position="477"/>
        <end position="490"/>
    </location>
</feature>
<reference evidence="3" key="1">
    <citation type="submission" date="2025-08" db="UniProtKB">
        <authorList>
            <consortium name="RefSeq"/>
        </authorList>
    </citation>
    <scope>IDENTIFICATION</scope>
    <source>
        <tissue evidence="3">Total insect</tissue>
    </source>
</reference>
<dbReference type="InterPro" id="IPR031447">
    <property type="entry name" value="MNR"/>
</dbReference>
<proteinExistence type="predicted"/>
<feature type="compositionally biased region" description="Polar residues" evidence="1">
    <location>
        <begin position="329"/>
        <end position="353"/>
    </location>
</feature>
<dbReference type="OrthoDB" id="8193942at2759"/>
<feature type="compositionally biased region" description="Low complexity" evidence="1">
    <location>
        <begin position="312"/>
        <end position="327"/>
    </location>
</feature>
<feature type="region of interest" description="Disordered" evidence="1">
    <location>
        <begin position="471"/>
        <end position="490"/>
    </location>
</feature>
<organism evidence="3">
    <name type="scientific">Thrips palmi</name>
    <name type="common">Melon thrips</name>
    <dbReference type="NCBI Taxonomy" id="161013"/>
    <lineage>
        <taxon>Eukaryota</taxon>
        <taxon>Metazoa</taxon>
        <taxon>Ecdysozoa</taxon>
        <taxon>Arthropoda</taxon>
        <taxon>Hexapoda</taxon>
        <taxon>Insecta</taxon>
        <taxon>Pterygota</taxon>
        <taxon>Neoptera</taxon>
        <taxon>Paraneoptera</taxon>
        <taxon>Thysanoptera</taxon>
        <taxon>Terebrantia</taxon>
        <taxon>Thripoidea</taxon>
        <taxon>Thripidae</taxon>
        <taxon>Thrips</taxon>
    </lineage>
</organism>
<dbReference type="RefSeq" id="XP_034252603.1">
    <property type="nucleotide sequence ID" value="XM_034396712.1"/>
</dbReference>